<dbReference type="Pfam" id="PF00005">
    <property type="entry name" value="ABC_tran"/>
    <property type="match status" value="1"/>
</dbReference>
<dbReference type="Pfam" id="PF03412">
    <property type="entry name" value="Peptidase_C39"/>
    <property type="match status" value="1"/>
</dbReference>
<feature type="transmembrane region" description="Helical" evidence="10">
    <location>
        <begin position="269"/>
        <end position="292"/>
    </location>
</feature>
<keyword evidence="4 10" id="KW-0812">Transmembrane</keyword>
<dbReference type="AlphaFoldDB" id="A0A0D5ZJC7"/>
<evidence type="ECO:0000313" key="13">
    <source>
        <dbReference type="Proteomes" id="UP000032722"/>
    </source>
</evidence>
<dbReference type="InterPro" id="IPR005074">
    <property type="entry name" value="Peptidase_C39"/>
</dbReference>
<keyword evidence="6" id="KW-0645">Protease</keyword>
<feature type="domain" description="Peptidase C39" evidence="11">
    <location>
        <begin position="5"/>
        <end position="131"/>
    </location>
</feature>
<evidence type="ECO:0000256" key="4">
    <source>
        <dbReference type="ARBA" id="ARBA00022692"/>
    </source>
</evidence>
<name>A0A0D5ZJC7_9BACT</name>
<dbReference type="PANTHER" id="PTHR42711">
    <property type="entry name" value="ABC TRANSPORTER ATP-BINDING PROTEIN"/>
    <property type="match status" value="1"/>
</dbReference>
<organism evidence="13">
    <name type="scientific">Mycoplasmopsis gallinacea</name>
    <dbReference type="NCBI Taxonomy" id="29556"/>
    <lineage>
        <taxon>Bacteria</taxon>
        <taxon>Bacillati</taxon>
        <taxon>Mycoplasmatota</taxon>
        <taxon>Mycoplasmoidales</taxon>
        <taxon>Metamycoplasmataceae</taxon>
        <taxon>Mycoplasmopsis</taxon>
    </lineage>
</organism>
<evidence type="ECO:0000256" key="5">
    <source>
        <dbReference type="ARBA" id="ARBA00022741"/>
    </source>
</evidence>
<dbReference type="KEGG" id="mgb:VO56_00520"/>
<evidence type="ECO:0000259" key="11">
    <source>
        <dbReference type="PROSITE" id="PS50990"/>
    </source>
</evidence>
<gene>
    <name evidence="12" type="ORF">VO56_00520</name>
</gene>
<dbReference type="InterPro" id="IPR036640">
    <property type="entry name" value="ABC1_TM_sf"/>
</dbReference>
<dbReference type="SUPFAM" id="SSF90123">
    <property type="entry name" value="ABC transporter transmembrane region"/>
    <property type="match status" value="1"/>
</dbReference>
<evidence type="ECO:0000256" key="1">
    <source>
        <dbReference type="ARBA" id="ARBA00004651"/>
    </source>
</evidence>
<dbReference type="GO" id="GO:0006508">
    <property type="term" value="P:proteolysis"/>
    <property type="evidence" value="ECO:0007669"/>
    <property type="project" value="InterPro"/>
</dbReference>
<feature type="transmembrane region" description="Helical" evidence="10">
    <location>
        <begin position="389"/>
        <end position="408"/>
    </location>
</feature>
<dbReference type="PATRIC" id="fig|29556.3.peg.102"/>
<evidence type="ECO:0000256" key="6">
    <source>
        <dbReference type="ARBA" id="ARBA00022807"/>
    </source>
</evidence>
<dbReference type="PANTHER" id="PTHR42711:SF5">
    <property type="entry name" value="ABC TRANSPORTER ATP-BINDING PROTEIN NATA"/>
    <property type="match status" value="1"/>
</dbReference>
<evidence type="ECO:0000256" key="3">
    <source>
        <dbReference type="ARBA" id="ARBA00022448"/>
    </source>
</evidence>
<dbReference type="InterPro" id="IPR027417">
    <property type="entry name" value="P-loop_NTPase"/>
</dbReference>
<evidence type="ECO:0000256" key="9">
    <source>
        <dbReference type="ARBA" id="ARBA00023136"/>
    </source>
</evidence>
<dbReference type="GO" id="GO:0008234">
    <property type="term" value="F:cysteine-type peptidase activity"/>
    <property type="evidence" value="ECO:0007669"/>
    <property type="project" value="UniProtKB-KW"/>
</dbReference>
<keyword evidence="8 10" id="KW-1133">Transmembrane helix</keyword>
<dbReference type="CDD" id="cd00267">
    <property type="entry name" value="ABC_ATPase"/>
    <property type="match status" value="1"/>
</dbReference>
<proteinExistence type="inferred from homology"/>
<accession>A0A0D5ZJC7</accession>
<dbReference type="Proteomes" id="UP000032722">
    <property type="component" value="Chromosome"/>
</dbReference>
<evidence type="ECO:0000256" key="2">
    <source>
        <dbReference type="ARBA" id="ARBA00005417"/>
    </source>
</evidence>
<dbReference type="Gene3D" id="3.90.70.10">
    <property type="entry name" value="Cysteine proteinases"/>
    <property type="match status" value="1"/>
</dbReference>
<evidence type="ECO:0000256" key="8">
    <source>
        <dbReference type="ARBA" id="ARBA00022989"/>
    </source>
</evidence>
<protein>
    <recommendedName>
        <fullName evidence="11">Peptidase C39 domain-containing protein</fullName>
    </recommendedName>
</protein>
<comment type="subcellular location">
    <subcellularLocation>
        <location evidence="1">Cell membrane</location>
        <topology evidence="1">Multi-pass membrane protein</topology>
    </subcellularLocation>
</comment>
<dbReference type="InterPro" id="IPR003593">
    <property type="entry name" value="AAA+_ATPase"/>
</dbReference>
<keyword evidence="7" id="KW-0067">ATP-binding</keyword>
<feature type="transmembrane region" description="Helical" evidence="10">
    <location>
        <begin position="162"/>
        <end position="181"/>
    </location>
</feature>
<keyword evidence="9 10" id="KW-0472">Membrane</keyword>
<dbReference type="PROSITE" id="PS50990">
    <property type="entry name" value="PEPTIDASE_C39"/>
    <property type="match status" value="1"/>
</dbReference>
<dbReference type="SUPFAM" id="SSF52540">
    <property type="entry name" value="P-loop containing nucleoside triphosphate hydrolases"/>
    <property type="match status" value="1"/>
</dbReference>
<keyword evidence="6" id="KW-0788">Thiol protease</keyword>
<reference evidence="12 13" key="1">
    <citation type="journal article" date="2015" name="Genome Announc.">
        <title>Complete Genome Sequence of Mycoplasma meleagridis, a Possible Emerging Pathogen in Chickens.</title>
        <authorList>
            <person name="Abolnik C."/>
        </authorList>
    </citation>
    <scope>NUCLEOTIDE SEQUENCE [LARGE SCALE GENOMIC DNA]</scope>
    <source>
        <strain evidence="12 13">B2096 8B</strain>
    </source>
</reference>
<dbReference type="EMBL" id="CP011021">
    <property type="protein sequence ID" value="AKA49765.1"/>
    <property type="molecule type" value="Genomic_DNA"/>
</dbReference>
<evidence type="ECO:0000313" key="12">
    <source>
        <dbReference type="EMBL" id="AKA49765.1"/>
    </source>
</evidence>
<evidence type="ECO:0000256" key="7">
    <source>
        <dbReference type="ARBA" id="ARBA00022840"/>
    </source>
</evidence>
<dbReference type="Gene3D" id="3.40.50.300">
    <property type="entry name" value="P-loop containing nucleotide triphosphate hydrolases"/>
    <property type="match status" value="1"/>
</dbReference>
<evidence type="ECO:0000256" key="10">
    <source>
        <dbReference type="SAM" id="Phobius"/>
    </source>
</evidence>
<dbReference type="GO" id="GO:0005886">
    <property type="term" value="C:plasma membrane"/>
    <property type="evidence" value="ECO:0007669"/>
    <property type="project" value="UniProtKB-SubCell"/>
</dbReference>
<feature type="transmembrane region" description="Helical" evidence="10">
    <location>
        <begin position="298"/>
        <end position="318"/>
    </location>
</feature>
<keyword evidence="5" id="KW-0547">Nucleotide-binding</keyword>
<dbReference type="NCBIfam" id="NF045998">
    <property type="entry name" value="cleave_ABC_plasm"/>
    <property type="match status" value="1"/>
</dbReference>
<comment type="similarity">
    <text evidence="2">Belongs to the ABC transporter superfamily.</text>
</comment>
<dbReference type="GO" id="GO:0016887">
    <property type="term" value="F:ATP hydrolysis activity"/>
    <property type="evidence" value="ECO:0007669"/>
    <property type="project" value="InterPro"/>
</dbReference>
<feature type="transmembrane region" description="Helical" evidence="10">
    <location>
        <begin position="193"/>
        <end position="215"/>
    </location>
</feature>
<dbReference type="SMART" id="SM00382">
    <property type="entry name" value="AAA"/>
    <property type="match status" value="1"/>
</dbReference>
<dbReference type="HOGENOM" id="CLU_000604_95_3_14"/>
<sequence length="680" mass="79636">MKAKQISSNECALIVLSFFIKKFTKQKISIEKLKDESNLSSKGLSLSELKELASSNNLEVNFFKCSAENLQKLESDEFPFATIIRENNFNHMVILHKIRKGKVYFYDPKKGDVKMKLEDFEIIYQNVVLEFKLNKDFQKIVPKQKTQNSKVKLSFLSTRISVFYFCVLMIDFLVTLGIAYANKLFFGILIEKSMLYLALSLFLILFWFILFNAYLKSFITKKLYQYSFNQFCLAKKESFLNLFTLNNKRFQKYDELEIYQRMQNYEFFIFYKLTFKSDVLADFLSFVISGVIFYLTNIYLISIVVIYCIFSLIICFFIKTNYDQNYRQIINNKLKEGNDFNNLSFSFKVNNDPILNETLLKKWLNQNNNSCKIVSNFYSNNINYGSIEGFLSIIAPIFILLIGAILTWHNKLSKTELIFFLTGASLFIKPVKNVTSHLQTYKKYKDCLEVLRIFEHNPKDIDEKKKSSLVFDQRIENIKISYLGYKFSSYKKLNIDNLIIDQKCIFEGDNGCGKTTLSKILSGVNDFDEGEIIINNQIVRPFENNLVKQKIALIDSNEQKMSISLAQYLSIANLNQFHSLLKETKLDILLSKVGIYDFETTMINELSKGQLQFVKLLKLFIFEYDVIIFDEAFENLSIEIFQIFQKYFQILLASKIVIEISHNQRYIFPSSKRIIINGIK</sequence>
<dbReference type="GO" id="GO:0005524">
    <property type="term" value="F:ATP binding"/>
    <property type="evidence" value="ECO:0007669"/>
    <property type="project" value="UniProtKB-KW"/>
</dbReference>
<keyword evidence="3" id="KW-0813">Transport</keyword>
<keyword evidence="6" id="KW-0378">Hydrolase</keyword>
<dbReference type="InterPro" id="IPR003439">
    <property type="entry name" value="ABC_transporter-like_ATP-bd"/>
</dbReference>
<dbReference type="InterPro" id="IPR050763">
    <property type="entry name" value="ABC_transporter_ATP-binding"/>
</dbReference>